<dbReference type="InterPro" id="IPR011050">
    <property type="entry name" value="Pectin_lyase_fold/virulence"/>
</dbReference>
<dbReference type="EMBL" id="BARV01008757">
    <property type="protein sequence ID" value="GAI07819.1"/>
    <property type="molecule type" value="Genomic_DNA"/>
</dbReference>
<protein>
    <submittedName>
        <fullName evidence="1">Uncharacterized protein</fullName>
    </submittedName>
</protein>
<reference evidence="1" key="1">
    <citation type="journal article" date="2014" name="Front. Microbiol.">
        <title>High frequency of phylogenetically diverse reductive dehalogenase-homologous genes in deep subseafloor sedimentary metagenomes.</title>
        <authorList>
            <person name="Kawai M."/>
            <person name="Futagami T."/>
            <person name="Toyoda A."/>
            <person name="Takaki Y."/>
            <person name="Nishi S."/>
            <person name="Hori S."/>
            <person name="Arai W."/>
            <person name="Tsubouchi T."/>
            <person name="Morono Y."/>
            <person name="Uchiyama I."/>
            <person name="Ito T."/>
            <person name="Fujiyama A."/>
            <person name="Inagaki F."/>
            <person name="Takami H."/>
        </authorList>
    </citation>
    <scope>NUCLEOTIDE SEQUENCE</scope>
    <source>
        <strain evidence="1">Expedition CK06-06</strain>
    </source>
</reference>
<sequence length="338" mass="36298">SNFGSNAVSINSVQLDGTAVAEYTFVSGDSTVDAGETVTIKVFDFFLGNVSHQFSVVTKSGTGFVFVAAAPQTSATFRMESGTIENVNDEFTQVNLEKDISVGGFVSSNQGAYFVGNGLEHYADPPKTVMSHGYLGFDTSHFYALDAQAQQYLADIAARKALIFNSSELQKEEVNGESGLIWEPISIQATFHVRKTGNYWEAIQGDTQYVAFGGSEGAGGVNGSDGGAVLNAAINAASVAGGGRVTIGRGNLLADQITPKSYVNICGEGKDTVLRQNANANTIFIYSGEKIVNFSMHDLTIDYNHQNQSSPQEGMWIGYASEYVHLYKLWIENCKKFG</sequence>
<accession>X1MN47</accession>
<dbReference type="AlphaFoldDB" id="X1MN47"/>
<dbReference type="Gene3D" id="2.160.20.10">
    <property type="entry name" value="Single-stranded right-handed beta-helix, Pectin lyase-like"/>
    <property type="match status" value="1"/>
</dbReference>
<feature type="non-terminal residue" evidence="1">
    <location>
        <position position="1"/>
    </location>
</feature>
<dbReference type="SUPFAM" id="SSF51126">
    <property type="entry name" value="Pectin lyase-like"/>
    <property type="match status" value="1"/>
</dbReference>
<organism evidence="1">
    <name type="scientific">marine sediment metagenome</name>
    <dbReference type="NCBI Taxonomy" id="412755"/>
    <lineage>
        <taxon>unclassified sequences</taxon>
        <taxon>metagenomes</taxon>
        <taxon>ecological metagenomes</taxon>
    </lineage>
</organism>
<evidence type="ECO:0000313" key="1">
    <source>
        <dbReference type="EMBL" id="GAI07819.1"/>
    </source>
</evidence>
<dbReference type="InterPro" id="IPR012334">
    <property type="entry name" value="Pectin_lyas_fold"/>
</dbReference>
<proteinExistence type="predicted"/>
<gene>
    <name evidence="1" type="ORF">S06H3_17507</name>
</gene>
<name>X1MN47_9ZZZZ</name>
<feature type="non-terminal residue" evidence="1">
    <location>
        <position position="338"/>
    </location>
</feature>
<comment type="caution">
    <text evidence="1">The sequence shown here is derived from an EMBL/GenBank/DDBJ whole genome shotgun (WGS) entry which is preliminary data.</text>
</comment>